<sequence length="449" mass="47450">MTIAFRDFSWTPVHGSRPVLDRLDLTVAPGERLLLVGPSGSGKSTALHAVAGALGTTLVGEASGSVEVEGRIGMVTQNPSSSIVADRVGRDVAFGPENLGLPRDEIWRRVDEALAAVGLPHDRDRFTSALSGGERHRLALAGALATRPDVLLLDEPTSMLDPVLAEATRDAVLRVVGGRSLVVVEHRFDLWLEHVDRVVVLDAGRVVFDGSVRDFRVAAVPEALWMPGRPVPVPVEVPADLVRPVEPITVSATDLVVDQVTRGLRGTERTRAVRGLTVELHPETLTAFVGPSGAGKSTALLALGGLIRPVSGRVDPPSEIGWCPQDPELGFVATSVRREIEATPHALDRAVDVDALLEAVGLAGRGDDHPYRLSGGEQRRLALAASAAHRPGLLLADEPTVGQDRGTWALVAGWLGSAARHGATVAVATHDPDLPRDRDVLLQAGEAVS</sequence>
<gene>
    <name evidence="6" type="ORF">AFL01nite_29330</name>
</gene>
<dbReference type="Proteomes" id="UP000321769">
    <property type="component" value="Unassembled WGS sequence"/>
</dbReference>
<dbReference type="AlphaFoldDB" id="A0A512HYS0"/>
<dbReference type="PROSITE" id="PS50893">
    <property type="entry name" value="ABC_TRANSPORTER_2"/>
    <property type="match status" value="2"/>
</dbReference>
<dbReference type="PANTHER" id="PTHR43553">
    <property type="entry name" value="HEAVY METAL TRANSPORTER"/>
    <property type="match status" value="1"/>
</dbReference>
<reference evidence="6 7" key="1">
    <citation type="submission" date="2019-07" db="EMBL/GenBank/DDBJ databases">
        <title>Whole genome shotgun sequence of Aeromicrobium flavum NBRC 107625.</title>
        <authorList>
            <person name="Hosoyama A."/>
            <person name="Uohara A."/>
            <person name="Ohji S."/>
            <person name="Ichikawa N."/>
        </authorList>
    </citation>
    <scope>NUCLEOTIDE SEQUENCE [LARGE SCALE GENOMIC DNA]</scope>
    <source>
        <strain evidence="6 7">NBRC 107625</strain>
    </source>
</reference>
<dbReference type="InterPro" id="IPR003439">
    <property type="entry name" value="ABC_transporter-like_ATP-bd"/>
</dbReference>
<dbReference type="InterPro" id="IPR003593">
    <property type="entry name" value="AAA+_ATPase"/>
</dbReference>
<evidence type="ECO:0000256" key="1">
    <source>
        <dbReference type="ARBA" id="ARBA00005417"/>
    </source>
</evidence>
<dbReference type="Pfam" id="PF00005">
    <property type="entry name" value="ABC_tran"/>
    <property type="match status" value="2"/>
</dbReference>
<evidence type="ECO:0000313" key="6">
    <source>
        <dbReference type="EMBL" id="GEO90606.1"/>
    </source>
</evidence>
<keyword evidence="2" id="KW-0813">Transport</keyword>
<evidence type="ECO:0000256" key="3">
    <source>
        <dbReference type="ARBA" id="ARBA00022741"/>
    </source>
</evidence>
<dbReference type="PROSITE" id="PS00211">
    <property type="entry name" value="ABC_TRANSPORTER_1"/>
    <property type="match status" value="1"/>
</dbReference>
<dbReference type="GO" id="GO:0005524">
    <property type="term" value="F:ATP binding"/>
    <property type="evidence" value="ECO:0007669"/>
    <property type="project" value="UniProtKB-KW"/>
</dbReference>
<dbReference type="InterPro" id="IPR050095">
    <property type="entry name" value="ECF_ABC_transporter_ATP-bd"/>
</dbReference>
<name>A0A512HYS0_9ACTN</name>
<comment type="similarity">
    <text evidence="1">Belongs to the ABC transporter superfamily.</text>
</comment>
<dbReference type="SUPFAM" id="SSF52540">
    <property type="entry name" value="P-loop containing nucleoside triphosphate hydrolases"/>
    <property type="match status" value="2"/>
</dbReference>
<keyword evidence="4 6" id="KW-0067">ATP-binding</keyword>
<evidence type="ECO:0000256" key="2">
    <source>
        <dbReference type="ARBA" id="ARBA00022448"/>
    </source>
</evidence>
<feature type="domain" description="ABC transporter" evidence="5">
    <location>
        <begin position="255"/>
        <end position="447"/>
    </location>
</feature>
<dbReference type="InterPro" id="IPR017871">
    <property type="entry name" value="ABC_transporter-like_CS"/>
</dbReference>
<evidence type="ECO:0000256" key="4">
    <source>
        <dbReference type="ARBA" id="ARBA00022840"/>
    </source>
</evidence>
<dbReference type="CDD" id="cd03225">
    <property type="entry name" value="ABC_cobalt_CbiO_domain1"/>
    <property type="match status" value="1"/>
</dbReference>
<accession>A0A512HYS0</accession>
<protein>
    <submittedName>
        <fullName evidence="6">ABC transporter ATP-binding protein</fullName>
    </submittedName>
</protein>
<dbReference type="RefSeq" id="WP_186813976.1">
    <property type="nucleotide sequence ID" value="NZ_BAAAYQ010000001.1"/>
</dbReference>
<evidence type="ECO:0000259" key="5">
    <source>
        <dbReference type="PROSITE" id="PS50893"/>
    </source>
</evidence>
<evidence type="ECO:0000313" key="7">
    <source>
        <dbReference type="Proteomes" id="UP000321769"/>
    </source>
</evidence>
<dbReference type="GO" id="GO:0016887">
    <property type="term" value="F:ATP hydrolysis activity"/>
    <property type="evidence" value="ECO:0007669"/>
    <property type="project" value="InterPro"/>
</dbReference>
<keyword evidence="3" id="KW-0547">Nucleotide-binding</keyword>
<dbReference type="GO" id="GO:0042626">
    <property type="term" value="F:ATPase-coupled transmembrane transporter activity"/>
    <property type="evidence" value="ECO:0007669"/>
    <property type="project" value="TreeGrafter"/>
</dbReference>
<dbReference type="SMART" id="SM00382">
    <property type="entry name" value="AAA"/>
    <property type="match status" value="2"/>
</dbReference>
<keyword evidence="7" id="KW-1185">Reference proteome</keyword>
<dbReference type="InterPro" id="IPR027417">
    <property type="entry name" value="P-loop_NTPase"/>
</dbReference>
<dbReference type="EMBL" id="BJZQ01000024">
    <property type="protein sequence ID" value="GEO90606.1"/>
    <property type="molecule type" value="Genomic_DNA"/>
</dbReference>
<dbReference type="InterPro" id="IPR015856">
    <property type="entry name" value="ABC_transpr_CbiO/EcfA_su"/>
</dbReference>
<organism evidence="6 7">
    <name type="scientific">Aeromicrobium flavum</name>
    <dbReference type="NCBI Taxonomy" id="416568"/>
    <lineage>
        <taxon>Bacteria</taxon>
        <taxon>Bacillati</taxon>
        <taxon>Actinomycetota</taxon>
        <taxon>Actinomycetes</taxon>
        <taxon>Propionibacteriales</taxon>
        <taxon>Nocardioidaceae</taxon>
        <taxon>Aeromicrobium</taxon>
    </lineage>
</organism>
<comment type="caution">
    <text evidence="6">The sequence shown here is derived from an EMBL/GenBank/DDBJ whole genome shotgun (WGS) entry which is preliminary data.</text>
</comment>
<proteinExistence type="inferred from homology"/>
<feature type="domain" description="ABC transporter" evidence="5">
    <location>
        <begin position="3"/>
        <end position="228"/>
    </location>
</feature>
<dbReference type="Gene3D" id="3.40.50.300">
    <property type="entry name" value="P-loop containing nucleotide triphosphate hydrolases"/>
    <property type="match status" value="2"/>
</dbReference>
<dbReference type="GO" id="GO:0043190">
    <property type="term" value="C:ATP-binding cassette (ABC) transporter complex"/>
    <property type="evidence" value="ECO:0007669"/>
    <property type="project" value="TreeGrafter"/>
</dbReference>